<dbReference type="AlphaFoldDB" id="X1TJT1"/>
<reference evidence="1" key="1">
    <citation type="journal article" date="2014" name="Front. Microbiol.">
        <title>High frequency of phylogenetically diverse reductive dehalogenase-homologous genes in deep subseafloor sedimentary metagenomes.</title>
        <authorList>
            <person name="Kawai M."/>
            <person name="Futagami T."/>
            <person name="Toyoda A."/>
            <person name="Takaki Y."/>
            <person name="Nishi S."/>
            <person name="Hori S."/>
            <person name="Arai W."/>
            <person name="Tsubouchi T."/>
            <person name="Morono Y."/>
            <person name="Uchiyama I."/>
            <person name="Ito T."/>
            <person name="Fujiyama A."/>
            <person name="Inagaki F."/>
            <person name="Takami H."/>
        </authorList>
    </citation>
    <scope>NUCLEOTIDE SEQUENCE</scope>
    <source>
        <strain evidence="1">Expedition CK06-06</strain>
    </source>
</reference>
<proteinExistence type="predicted"/>
<gene>
    <name evidence="1" type="ORF">S12H4_36488</name>
</gene>
<feature type="non-terminal residue" evidence="1">
    <location>
        <position position="32"/>
    </location>
</feature>
<name>X1TJT1_9ZZZZ</name>
<evidence type="ECO:0000313" key="1">
    <source>
        <dbReference type="EMBL" id="GAI91611.1"/>
    </source>
</evidence>
<protein>
    <submittedName>
        <fullName evidence="1">Uncharacterized protein</fullName>
    </submittedName>
</protein>
<dbReference type="EMBL" id="BARW01021756">
    <property type="protein sequence ID" value="GAI91611.1"/>
    <property type="molecule type" value="Genomic_DNA"/>
</dbReference>
<organism evidence="1">
    <name type="scientific">marine sediment metagenome</name>
    <dbReference type="NCBI Taxonomy" id="412755"/>
    <lineage>
        <taxon>unclassified sequences</taxon>
        <taxon>metagenomes</taxon>
        <taxon>ecological metagenomes</taxon>
    </lineage>
</organism>
<accession>X1TJT1</accession>
<sequence>MDNPLEHWREVISRQKPRKFSGAFGTEQFTEP</sequence>
<comment type="caution">
    <text evidence="1">The sequence shown here is derived from an EMBL/GenBank/DDBJ whole genome shotgun (WGS) entry which is preliminary data.</text>
</comment>